<reference evidence="7 8" key="1">
    <citation type="submission" date="2018-02" db="EMBL/GenBank/DDBJ databases">
        <title>Genomic Encyclopedia of Archaeal and Bacterial Type Strains, Phase II (KMG-II): from individual species to whole genera.</title>
        <authorList>
            <person name="Goeker M."/>
        </authorList>
    </citation>
    <scope>NUCLEOTIDE SEQUENCE [LARGE SCALE GENOMIC DNA]</scope>
    <source>
        <strain evidence="7 8">DSM 18921</strain>
    </source>
</reference>
<protein>
    <submittedName>
        <fullName evidence="7">L-asparaginase</fullName>
    </submittedName>
</protein>
<dbReference type="GO" id="GO:0004067">
    <property type="term" value="F:asparaginase activity"/>
    <property type="evidence" value="ECO:0007669"/>
    <property type="project" value="UniProtKB-UniRule"/>
</dbReference>
<gene>
    <name evidence="7" type="ORF">LX70_02555</name>
</gene>
<dbReference type="InterPro" id="IPR040919">
    <property type="entry name" value="Asparaginase_C"/>
</dbReference>
<dbReference type="RefSeq" id="WP_170076189.1">
    <property type="nucleotide sequence ID" value="NZ_PVEP01000005.1"/>
</dbReference>
<evidence type="ECO:0000313" key="8">
    <source>
        <dbReference type="Proteomes" id="UP000238338"/>
    </source>
</evidence>
<evidence type="ECO:0000313" key="7">
    <source>
        <dbReference type="EMBL" id="PQV56289.1"/>
    </source>
</evidence>
<dbReference type="AlphaFoldDB" id="A0A2S8S644"/>
<sequence length="329" mass="34177">MAGRVEVIALGGTIASTPRPDGKGVVPGLTAEDLLAAVPAARDLAEIRARTLVNVPSVEIDLPLLMRLADLIQQLEGEGAAGFVITQGTDTIEETAYLLDLLHTGSSPVIVTGAMRNPSLPGPDGPANVYAAIACAADPACRDQGALVVFDDDIHAADWVQKRDTSSVGAFWSPAPLGWMAEGRPALRFRRPRRTPIFVPKGAEVPHVPILKPGLGEPPHLVTAAVASGAEGIVAELSGGGHASAAWADALEGAAGDIPVVFTSRTRGGRVLNRTYGQTGAEIDLIGRGLLPAGDLDALKARLLLTLLLMAGRAECFADHADLSWRTGE</sequence>
<dbReference type="InterPro" id="IPR037152">
    <property type="entry name" value="L-asparaginase_N_sf"/>
</dbReference>
<dbReference type="PIRSF" id="PIRSF001220">
    <property type="entry name" value="L-ASNase_gatD"/>
    <property type="match status" value="1"/>
</dbReference>
<feature type="domain" description="Asparaginase/glutaminase C-terminal" evidence="6">
    <location>
        <begin position="208"/>
        <end position="313"/>
    </location>
</feature>
<dbReference type="InterPro" id="IPR036152">
    <property type="entry name" value="Asp/glu_Ase-like_sf"/>
</dbReference>
<dbReference type="InterPro" id="IPR027473">
    <property type="entry name" value="L-asparaginase_C"/>
</dbReference>
<dbReference type="PRINTS" id="PR00139">
    <property type="entry name" value="ASNGLNASE"/>
</dbReference>
<comment type="caution">
    <text evidence="7">The sequence shown here is derived from an EMBL/GenBank/DDBJ whole genome shotgun (WGS) entry which is preliminary data.</text>
</comment>
<dbReference type="PANTHER" id="PTHR11707:SF28">
    <property type="entry name" value="60 KDA LYSOPHOSPHOLIPASE"/>
    <property type="match status" value="1"/>
</dbReference>
<dbReference type="Proteomes" id="UP000238338">
    <property type="component" value="Unassembled WGS sequence"/>
</dbReference>
<dbReference type="SFLD" id="SFLDS00057">
    <property type="entry name" value="Glutaminase/Asparaginase"/>
    <property type="match status" value="1"/>
</dbReference>
<evidence type="ECO:0000256" key="1">
    <source>
        <dbReference type="ARBA" id="ARBA00010518"/>
    </source>
</evidence>
<dbReference type="Gene3D" id="3.40.50.40">
    <property type="match status" value="1"/>
</dbReference>
<feature type="binding site" evidence="4">
    <location>
        <begin position="89"/>
        <end position="90"/>
    </location>
    <ligand>
        <name>substrate</name>
    </ligand>
</feature>
<accession>A0A2S8S644</accession>
<dbReference type="PROSITE" id="PS51732">
    <property type="entry name" value="ASN_GLN_ASE_3"/>
    <property type="match status" value="1"/>
</dbReference>
<feature type="active site" description="O-isoaspartyl threonine intermediate" evidence="3">
    <location>
        <position position="13"/>
    </location>
</feature>
<dbReference type="CDD" id="cd08964">
    <property type="entry name" value="L-asparaginase_II"/>
    <property type="match status" value="1"/>
</dbReference>
<feature type="domain" description="L-asparaginase N-terminal" evidence="5">
    <location>
        <begin position="4"/>
        <end position="184"/>
    </location>
</feature>
<dbReference type="InterPro" id="IPR006034">
    <property type="entry name" value="Asparaginase/glutaminase-like"/>
</dbReference>
<keyword evidence="2" id="KW-0378">Hydrolase</keyword>
<dbReference type="SMART" id="SM00870">
    <property type="entry name" value="Asparaginase"/>
    <property type="match status" value="1"/>
</dbReference>
<organism evidence="7 8">
    <name type="scientific">Albidovulum denitrificans</name>
    <dbReference type="NCBI Taxonomy" id="404881"/>
    <lineage>
        <taxon>Bacteria</taxon>
        <taxon>Pseudomonadati</taxon>
        <taxon>Pseudomonadota</taxon>
        <taxon>Alphaproteobacteria</taxon>
        <taxon>Rhodobacterales</taxon>
        <taxon>Paracoccaceae</taxon>
        <taxon>Albidovulum</taxon>
    </lineage>
</organism>
<evidence type="ECO:0000259" key="5">
    <source>
        <dbReference type="Pfam" id="PF00710"/>
    </source>
</evidence>
<feature type="binding site" evidence="4">
    <location>
        <position position="57"/>
    </location>
    <ligand>
        <name>substrate</name>
    </ligand>
</feature>
<dbReference type="GO" id="GO:0006528">
    <property type="term" value="P:asparagine metabolic process"/>
    <property type="evidence" value="ECO:0007669"/>
    <property type="project" value="InterPro"/>
</dbReference>
<comment type="similarity">
    <text evidence="1">Belongs to the asparaginase 1 family.</text>
</comment>
<name>A0A2S8S644_9RHOB</name>
<dbReference type="Gene3D" id="3.40.50.1170">
    <property type="entry name" value="L-asparaginase, N-terminal domain"/>
    <property type="match status" value="1"/>
</dbReference>
<dbReference type="InterPro" id="IPR004550">
    <property type="entry name" value="AsnASE_II"/>
</dbReference>
<dbReference type="PIRSF" id="PIRSF500176">
    <property type="entry name" value="L_ASNase"/>
    <property type="match status" value="1"/>
</dbReference>
<dbReference type="EMBL" id="PVEP01000005">
    <property type="protein sequence ID" value="PQV56289.1"/>
    <property type="molecule type" value="Genomic_DNA"/>
</dbReference>
<proteinExistence type="inferred from homology"/>
<evidence type="ECO:0000256" key="4">
    <source>
        <dbReference type="PIRSR" id="PIRSR001220-2"/>
    </source>
</evidence>
<dbReference type="Pfam" id="PF00710">
    <property type="entry name" value="Asparaginase"/>
    <property type="match status" value="1"/>
</dbReference>
<evidence type="ECO:0000256" key="3">
    <source>
        <dbReference type="PIRSR" id="PIRSR001220-1"/>
    </source>
</evidence>
<dbReference type="PANTHER" id="PTHR11707">
    <property type="entry name" value="L-ASPARAGINASE"/>
    <property type="match status" value="1"/>
</dbReference>
<evidence type="ECO:0000256" key="2">
    <source>
        <dbReference type="ARBA" id="ARBA00022801"/>
    </source>
</evidence>
<keyword evidence="8" id="KW-1185">Reference proteome</keyword>
<evidence type="ECO:0000259" key="6">
    <source>
        <dbReference type="Pfam" id="PF17763"/>
    </source>
</evidence>
<dbReference type="Pfam" id="PF17763">
    <property type="entry name" value="Asparaginase_C"/>
    <property type="match status" value="1"/>
</dbReference>
<dbReference type="InterPro" id="IPR027474">
    <property type="entry name" value="L-asparaginase_N"/>
</dbReference>
<dbReference type="SUPFAM" id="SSF53774">
    <property type="entry name" value="Glutaminase/Asparaginase"/>
    <property type="match status" value="1"/>
</dbReference>